<dbReference type="AlphaFoldDB" id="A0A835MTP7"/>
<feature type="region of interest" description="Disordered" evidence="1">
    <location>
        <begin position="55"/>
        <end position="92"/>
    </location>
</feature>
<evidence type="ECO:0000256" key="1">
    <source>
        <dbReference type="SAM" id="MobiDB-lite"/>
    </source>
</evidence>
<evidence type="ECO:0000313" key="2">
    <source>
        <dbReference type="EMBL" id="KAF9673071.1"/>
    </source>
</evidence>
<evidence type="ECO:0000313" key="3">
    <source>
        <dbReference type="Proteomes" id="UP000657918"/>
    </source>
</evidence>
<dbReference type="PANTHER" id="PTHR33472:SF28">
    <property type="entry name" value="BROMO AND FHA DOMAIN-CONTAINING PROTEIN DDB_G0267958"/>
    <property type="match status" value="1"/>
</dbReference>
<feature type="compositionally biased region" description="Basic and acidic residues" evidence="1">
    <location>
        <begin position="66"/>
        <end position="78"/>
    </location>
</feature>
<sequence length="160" mass="17416">MAPPELKPTSEGGKSKPLNREVRDIASILTNRITGLHSQESSADEDDHGTRIITLAGTNTGATMRSELDDQKPKKLTDGESFGEPDQESGTYVNSNFQALNNSIMFNSQYNTNDPGVHMEISDTFEPHGLKPGKHGKKGKKKDKGLKVENYSDHSSSSGQ</sequence>
<dbReference type="PANTHER" id="PTHR33472">
    <property type="entry name" value="OS01G0106600 PROTEIN"/>
    <property type="match status" value="1"/>
</dbReference>
<accession>A0A835MTP7</accession>
<keyword evidence="3" id="KW-1185">Reference proteome</keyword>
<feature type="region of interest" description="Disordered" evidence="1">
    <location>
        <begin position="107"/>
        <end position="160"/>
    </location>
</feature>
<feature type="region of interest" description="Disordered" evidence="1">
    <location>
        <begin position="1"/>
        <end position="21"/>
    </location>
</feature>
<reference evidence="2 3" key="1">
    <citation type="submission" date="2020-10" db="EMBL/GenBank/DDBJ databases">
        <title>Plant Genome Project.</title>
        <authorList>
            <person name="Zhang R.-G."/>
        </authorList>
    </citation>
    <scope>NUCLEOTIDE SEQUENCE [LARGE SCALE GENOMIC DNA]</scope>
    <source>
        <strain evidence="2">FAFU-HL-1</strain>
        <tissue evidence="2">Leaf</tissue>
    </source>
</reference>
<protein>
    <submittedName>
        <fullName evidence="2">Uncharacterized protein</fullName>
    </submittedName>
</protein>
<feature type="compositionally biased region" description="Basic residues" evidence="1">
    <location>
        <begin position="131"/>
        <end position="144"/>
    </location>
</feature>
<dbReference type="Proteomes" id="UP000657918">
    <property type="component" value="Chromosome 11"/>
</dbReference>
<gene>
    <name evidence="2" type="ORF">SADUNF_Sadunf11G0110700</name>
</gene>
<dbReference type="EMBL" id="JADGMS010000011">
    <property type="protein sequence ID" value="KAF9673071.1"/>
    <property type="molecule type" value="Genomic_DNA"/>
</dbReference>
<proteinExistence type="predicted"/>
<dbReference type="OrthoDB" id="774437at2759"/>
<comment type="caution">
    <text evidence="2">The sequence shown here is derived from an EMBL/GenBank/DDBJ whole genome shotgun (WGS) entry which is preliminary data.</text>
</comment>
<organism evidence="2 3">
    <name type="scientific">Salix dunnii</name>
    <dbReference type="NCBI Taxonomy" id="1413687"/>
    <lineage>
        <taxon>Eukaryota</taxon>
        <taxon>Viridiplantae</taxon>
        <taxon>Streptophyta</taxon>
        <taxon>Embryophyta</taxon>
        <taxon>Tracheophyta</taxon>
        <taxon>Spermatophyta</taxon>
        <taxon>Magnoliopsida</taxon>
        <taxon>eudicotyledons</taxon>
        <taxon>Gunneridae</taxon>
        <taxon>Pentapetalae</taxon>
        <taxon>rosids</taxon>
        <taxon>fabids</taxon>
        <taxon>Malpighiales</taxon>
        <taxon>Salicaceae</taxon>
        <taxon>Saliceae</taxon>
        <taxon>Salix</taxon>
    </lineage>
</organism>
<name>A0A835MTP7_9ROSI</name>